<dbReference type="GO" id="GO:0016787">
    <property type="term" value="F:hydrolase activity"/>
    <property type="evidence" value="ECO:0007669"/>
    <property type="project" value="UniProtKB-KW"/>
</dbReference>
<keyword evidence="2 4" id="KW-0378">Hydrolase</keyword>
<dbReference type="PANTHER" id="PTHR16222:SF24">
    <property type="entry name" value="ADP-RIBOSYLHYDROLASE ARH3"/>
    <property type="match status" value="1"/>
</dbReference>
<name>A0A2T2X080_9FIRM</name>
<dbReference type="GO" id="GO:0046872">
    <property type="term" value="F:metal ion binding"/>
    <property type="evidence" value="ECO:0007669"/>
    <property type="project" value="UniProtKB-KW"/>
</dbReference>
<accession>A0A2T2X080</accession>
<proteinExistence type="inferred from homology"/>
<dbReference type="InterPro" id="IPR036705">
    <property type="entry name" value="Ribosyl_crysJ1_sf"/>
</dbReference>
<comment type="caution">
    <text evidence="4">The sequence shown here is derived from an EMBL/GenBank/DDBJ whole genome shotgun (WGS) entry which is preliminary data.</text>
</comment>
<evidence type="ECO:0000256" key="2">
    <source>
        <dbReference type="ARBA" id="ARBA00022801"/>
    </source>
</evidence>
<feature type="binding site" evidence="3">
    <location>
        <position position="273"/>
    </location>
    <ligand>
        <name>Mg(2+)</name>
        <dbReference type="ChEBI" id="CHEBI:18420"/>
        <label>1</label>
    </ligand>
</feature>
<feature type="binding site" evidence="3">
    <location>
        <position position="53"/>
    </location>
    <ligand>
        <name>Mg(2+)</name>
        <dbReference type="ChEBI" id="CHEBI:18420"/>
        <label>1</label>
    </ligand>
</feature>
<feature type="binding site" evidence="3">
    <location>
        <position position="272"/>
    </location>
    <ligand>
        <name>Mg(2+)</name>
        <dbReference type="ChEBI" id="CHEBI:18420"/>
        <label>1</label>
    </ligand>
</feature>
<dbReference type="PANTHER" id="PTHR16222">
    <property type="entry name" value="ADP-RIBOSYLGLYCOHYDROLASE"/>
    <property type="match status" value="1"/>
</dbReference>
<feature type="binding site" evidence="3">
    <location>
        <position position="51"/>
    </location>
    <ligand>
        <name>Mg(2+)</name>
        <dbReference type="ChEBI" id="CHEBI:18420"/>
        <label>1</label>
    </ligand>
</feature>
<protein>
    <submittedName>
        <fullName evidence="4">ADP-ribosylglycohydrolase</fullName>
    </submittedName>
</protein>
<keyword evidence="3" id="KW-0460">Magnesium</keyword>
<sequence length="324" mass="34162">MLGLAAGDAMGMPTQMLSRSQVLRLFPQLSWFQEAPPENPISAGLPAGRITDDTEQALMVAKLLVTGKGSFDGRTFAEQLTNWAQIVEQGGNEQLGPSSRRALDNILRGIPLESAGRWGTTNGAAMRIAPVGIACCAKPAENLVNLVTDVAQVTHNTGLAISGASAVASFIAATLDGEHLQESIRIALAAAKLGSERGYYAPGPSLADRIEWALNFCTLADDDVFLDILDRLVGTGVATEQSVPTAFALVVRWPTNPWRVITEAARLGGDSDTIGAIAGAMAGAQTGIDAFPSNVLETIEQVNHLSLASLAQQLLELRHGRERG</sequence>
<evidence type="ECO:0000256" key="1">
    <source>
        <dbReference type="ARBA" id="ARBA00010702"/>
    </source>
</evidence>
<evidence type="ECO:0000313" key="4">
    <source>
        <dbReference type="EMBL" id="PSR27876.1"/>
    </source>
</evidence>
<dbReference type="AlphaFoldDB" id="A0A2T2X080"/>
<comment type="similarity">
    <text evidence="1">Belongs to the ADP-ribosylglycohydrolase family.</text>
</comment>
<dbReference type="EMBL" id="PXYW01000104">
    <property type="protein sequence ID" value="PSR27876.1"/>
    <property type="molecule type" value="Genomic_DNA"/>
</dbReference>
<dbReference type="Proteomes" id="UP000242972">
    <property type="component" value="Unassembled WGS sequence"/>
</dbReference>
<dbReference type="SUPFAM" id="SSF101478">
    <property type="entry name" value="ADP-ribosylglycohydrolase"/>
    <property type="match status" value="1"/>
</dbReference>
<gene>
    <name evidence="4" type="ORF">C7B46_19235</name>
</gene>
<comment type="cofactor">
    <cofactor evidence="3">
        <name>Mg(2+)</name>
        <dbReference type="ChEBI" id="CHEBI:18420"/>
    </cofactor>
    <text evidence="3">Binds 2 magnesium ions per subunit.</text>
</comment>
<organism evidence="4 5">
    <name type="scientific">Sulfobacillus benefaciens</name>
    <dbReference type="NCBI Taxonomy" id="453960"/>
    <lineage>
        <taxon>Bacteria</taxon>
        <taxon>Bacillati</taxon>
        <taxon>Bacillota</taxon>
        <taxon>Clostridia</taxon>
        <taxon>Eubacteriales</taxon>
        <taxon>Clostridiales Family XVII. Incertae Sedis</taxon>
        <taxon>Sulfobacillus</taxon>
    </lineage>
</organism>
<reference evidence="4 5" key="1">
    <citation type="journal article" date="2014" name="BMC Genomics">
        <title>Comparison of environmental and isolate Sulfobacillus genomes reveals diverse carbon, sulfur, nitrogen, and hydrogen metabolisms.</title>
        <authorList>
            <person name="Justice N.B."/>
            <person name="Norman A."/>
            <person name="Brown C.T."/>
            <person name="Singh A."/>
            <person name="Thomas B.C."/>
            <person name="Banfield J.F."/>
        </authorList>
    </citation>
    <scope>NUCLEOTIDE SEQUENCE [LARGE SCALE GENOMIC DNA]</scope>
    <source>
        <strain evidence="4">AMDSBA4</strain>
    </source>
</reference>
<evidence type="ECO:0000256" key="3">
    <source>
        <dbReference type="PIRSR" id="PIRSR605502-1"/>
    </source>
</evidence>
<feature type="binding site" evidence="3">
    <location>
        <position position="270"/>
    </location>
    <ligand>
        <name>Mg(2+)</name>
        <dbReference type="ChEBI" id="CHEBI:18420"/>
        <label>1</label>
    </ligand>
</feature>
<evidence type="ECO:0000313" key="5">
    <source>
        <dbReference type="Proteomes" id="UP000242972"/>
    </source>
</evidence>
<keyword evidence="3" id="KW-0479">Metal-binding</keyword>
<dbReference type="InterPro" id="IPR005502">
    <property type="entry name" value="Ribosyl_crysJ1"/>
</dbReference>
<dbReference type="Pfam" id="PF03747">
    <property type="entry name" value="ADP_ribosyl_GH"/>
    <property type="match status" value="1"/>
</dbReference>
<feature type="binding site" evidence="3">
    <location>
        <position position="52"/>
    </location>
    <ligand>
        <name>Mg(2+)</name>
        <dbReference type="ChEBI" id="CHEBI:18420"/>
        <label>1</label>
    </ligand>
</feature>
<dbReference type="Gene3D" id="1.10.4080.10">
    <property type="entry name" value="ADP-ribosylation/Crystallin J1"/>
    <property type="match status" value="1"/>
</dbReference>
<dbReference type="InterPro" id="IPR050792">
    <property type="entry name" value="ADP-ribosylglycohydrolase"/>
</dbReference>